<dbReference type="PANTHER" id="PTHR33606">
    <property type="entry name" value="PROTEIN YCII"/>
    <property type="match status" value="1"/>
</dbReference>
<dbReference type="Gene3D" id="3.30.70.1060">
    <property type="entry name" value="Dimeric alpha+beta barrel"/>
    <property type="match status" value="1"/>
</dbReference>
<dbReference type="InterPro" id="IPR011008">
    <property type="entry name" value="Dimeric_a/b-barrel"/>
</dbReference>
<dbReference type="SUPFAM" id="SSF54909">
    <property type="entry name" value="Dimeric alpha+beta barrel"/>
    <property type="match status" value="1"/>
</dbReference>
<gene>
    <name evidence="2" type="ORF">AMS68_003715</name>
</gene>
<dbReference type="OrthoDB" id="5519740at2759"/>
<reference evidence="2 3" key="1">
    <citation type="journal article" date="2016" name="Sci. Rep.">
        <title>Peltaster fructicola genome reveals evolution from an invasive phytopathogen to an ectophytic parasite.</title>
        <authorList>
            <person name="Xu C."/>
            <person name="Chen H."/>
            <person name="Gleason M.L."/>
            <person name="Xu J.R."/>
            <person name="Liu H."/>
            <person name="Zhang R."/>
            <person name="Sun G."/>
        </authorList>
    </citation>
    <scope>NUCLEOTIDE SEQUENCE [LARGE SCALE GENOMIC DNA]</scope>
    <source>
        <strain evidence="2 3">LNHT1506</strain>
    </source>
</reference>
<keyword evidence="3" id="KW-1185">Reference proteome</keyword>
<organism evidence="2 3">
    <name type="scientific">Peltaster fructicola</name>
    <dbReference type="NCBI Taxonomy" id="286661"/>
    <lineage>
        <taxon>Eukaryota</taxon>
        <taxon>Fungi</taxon>
        <taxon>Dikarya</taxon>
        <taxon>Ascomycota</taxon>
        <taxon>Pezizomycotina</taxon>
        <taxon>Dothideomycetes</taxon>
        <taxon>Dothideomycetes incertae sedis</taxon>
        <taxon>Peltaster</taxon>
    </lineage>
</organism>
<name>A0A6H0XUA7_9PEZI</name>
<dbReference type="AlphaFoldDB" id="A0A6H0XUA7"/>
<evidence type="ECO:0000313" key="2">
    <source>
        <dbReference type="EMBL" id="QIW98197.1"/>
    </source>
</evidence>
<sequence>MATPTKTEWLVILPDLKDALPRRMSVRPQHIEALKPNVDAGNFVLAGVTLDEPITPSKLPSINGSVLLVVAATREDVLEIVKKDIYNENNVWDWEKAQIIPFKSAARSAL</sequence>
<evidence type="ECO:0000259" key="1">
    <source>
        <dbReference type="Pfam" id="PF03795"/>
    </source>
</evidence>
<dbReference type="PANTHER" id="PTHR33606:SF3">
    <property type="entry name" value="PROTEIN YCII"/>
    <property type="match status" value="1"/>
</dbReference>
<protein>
    <recommendedName>
        <fullName evidence="1">YCII-related domain-containing protein</fullName>
    </recommendedName>
</protein>
<dbReference type="EMBL" id="CP051140">
    <property type="protein sequence ID" value="QIW98197.1"/>
    <property type="molecule type" value="Genomic_DNA"/>
</dbReference>
<dbReference type="Proteomes" id="UP000503462">
    <property type="component" value="Chromosome 2"/>
</dbReference>
<dbReference type="InterPro" id="IPR005545">
    <property type="entry name" value="YCII"/>
</dbReference>
<evidence type="ECO:0000313" key="3">
    <source>
        <dbReference type="Proteomes" id="UP000503462"/>
    </source>
</evidence>
<proteinExistence type="predicted"/>
<dbReference type="InterPro" id="IPR051807">
    <property type="entry name" value="Sec-metab_biosynth-assoc"/>
</dbReference>
<dbReference type="Pfam" id="PF03795">
    <property type="entry name" value="YCII"/>
    <property type="match status" value="1"/>
</dbReference>
<feature type="domain" description="YCII-related" evidence="1">
    <location>
        <begin position="9"/>
        <end position="103"/>
    </location>
</feature>
<accession>A0A6H0XUA7</accession>